<accession>A0A5C4WAB0</accession>
<dbReference type="Pfam" id="PF05199">
    <property type="entry name" value="GMC_oxred_C"/>
    <property type="match status" value="1"/>
</dbReference>
<dbReference type="PANTHER" id="PTHR11552">
    <property type="entry name" value="GLUCOSE-METHANOL-CHOLINE GMC OXIDOREDUCTASE"/>
    <property type="match status" value="1"/>
</dbReference>
<dbReference type="Proteomes" id="UP000312512">
    <property type="component" value="Unassembled WGS sequence"/>
</dbReference>
<dbReference type="SUPFAM" id="SSF54373">
    <property type="entry name" value="FAD-linked reductases, C-terminal domain"/>
    <property type="match status" value="1"/>
</dbReference>
<sequence>MSGSYRYVVVGAGAAGSVVAARLSEDPDASVLLLEAGDPAISDTLADAVETPWRWNEVLLTELDWAYMSEPQPGLDGTRVYSAAGRGLGGTSNIYHMMHTRGRPQDYDDWAYHGCPGWSYADVLPWLQRLEDQHDGHNPTAGKDGPMAVADAGDTGNPVSQTFIDACAELGHPRLDDFNAGLFGAGWHHVNIRDGRRGGAREAYLDPALARPNLTVLTGAPAARLLFEGSRCTGVEYLRAGRAYTARAEAEVVVCAGAIQSPKLLLLSGLGPAADLAGLGIHVVADLPGVGANFHDHPLVIGPIGYLAEPGADPRGNVTEVALFCGSQDGLPVPDLEVALVHRAPFGEKFFANVVRRAQTGRPIAPVRELVDPHVVLSLTGLLGPVSRGWVRLASTDPTAYPRINANYFGDPVDLERTVTAVEIARDIYRTKAFTGTWGLSEVAPGPEVSGRGDLRAWVKANTGSYYHFAGSCRMGGDESAVVDPRLRVRGVEGLRVADASVMPTLVNAHPHATVVMIGERAAELVRTGT</sequence>
<proteinExistence type="inferred from homology"/>
<dbReference type="InterPro" id="IPR007867">
    <property type="entry name" value="GMC_OxRtase_C"/>
</dbReference>
<dbReference type="EMBL" id="VDLX02000009">
    <property type="protein sequence ID" value="KAB8192891.1"/>
    <property type="molecule type" value="Genomic_DNA"/>
</dbReference>
<dbReference type="InterPro" id="IPR036188">
    <property type="entry name" value="FAD/NAD-bd_sf"/>
</dbReference>
<accession>A0A5P9Z5X1</accession>
<evidence type="ECO:0000256" key="5">
    <source>
        <dbReference type="PIRSR" id="PIRSR000137-1"/>
    </source>
</evidence>
<keyword evidence="8" id="KW-1185">Reference proteome</keyword>
<feature type="binding site" evidence="6">
    <location>
        <position position="91"/>
    </location>
    <ligand>
        <name>FAD</name>
        <dbReference type="ChEBI" id="CHEBI:57692"/>
    </ligand>
</feature>
<comment type="cofactor">
    <cofactor evidence="1 6">
        <name>FAD</name>
        <dbReference type="ChEBI" id="CHEBI:57692"/>
    </cofactor>
</comment>
<protein>
    <submittedName>
        <fullName evidence="7">NAD(P)-binding protein</fullName>
    </submittedName>
</protein>
<dbReference type="PIRSF" id="PIRSF000137">
    <property type="entry name" value="Alcohol_oxidase"/>
    <property type="match status" value="1"/>
</dbReference>
<gene>
    <name evidence="7" type="ORF">FH608_025000</name>
</gene>
<reference evidence="7 8" key="1">
    <citation type="submission" date="2019-10" db="EMBL/GenBank/DDBJ databases">
        <title>Nonomuraea sp. nov., isolated from Phyllanthus amarus.</title>
        <authorList>
            <person name="Klykleung N."/>
            <person name="Tanasupawat S."/>
        </authorList>
    </citation>
    <scope>NUCLEOTIDE SEQUENCE [LARGE SCALE GENOMIC DNA]</scope>
    <source>
        <strain evidence="7 8">PA1-10</strain>
    </source>
</reference>
<dbReference type="Gene3D" id="3.30.560.10">
    <property type="entry name" value="Glucose Oxidase, domain 3"/>
    <property type="match status" value="1"/>
</dbReference>
<comment type="caution">
    <text evidence="7">The sequence shown here is derived from an EMBL/GenBank/DDBJ whole genome shotgun (WGS) entry which is preliminary data.</text>
</comment>
<evidence type="ECO:0000256" key="1">
    <source>
        <dbReference type="ARBA" id="ARBA00001974"/>
    </source>
</evidence>
<feature type="active site" description="Proton donor" evidence="5">
    <location>
        <position position="468"/>
    </location>
</feature>
<feature type="active site" description="Proton acceptor" evidence="5">
    <location>
        <position position="510"/>
    </location>
</feature>
<dbReference type="InterPro" id="IPR000172">
    <property type="entry name" value="GMC_OxRdtase_N"/>
</dbReference>
<dbReference type="AlphaFoldDB" id="A0A5C4WAB0"/>
<dbReference type="OrthoDB" id="9785276at2"/>
<evidence type="ECO:0000256" key="3">
    <source>
        <dbReference type="ARBA" id="ARBA00022630"/>
    </source>
</evidence>
<evidence type="ECO:0000313" key="7">
    <source>
        <dbReference type="EMBL" id="KAB8192891.1"/>
    </source>
</evidence>
<evidence type="ECO:0000256" key="2">
    <source>
        <dbReference type="ARBA" id="ARBA00010790"/>
    </source>
</evidence>
<dbReference type="Pfam" id="PF00732">
    <property type="entry name" value="GMC_oxred_N"/>
    <property type="match status" value="1"/>
</dbReference>
<dbReference type="GO" id="GO:0050660">
    <property type="term" value="F:flavin adenine dinucleotide binding"/>
    <property type="evidence" value="ECO:0007669"/>
    <property type="project" value="InterPro"/>
</dbReference>
<organism evidence="7 8">
    <name type="scientific">Nonomuraea phyllanthi</name>
    <dbReference type="NCBI Taxonomy" id="2219224"/>
    <lineage>
        <taxon>Bacteria</taxon>
        <taxon>Bacillati</taxon>
        <taxon>Actinomycetota</taxon>
        <taxon>Actinomycetes</taxon>
        <taxon>Streptosporangiales</taxon>
        <taxon>Streptosporangiaceae</taxon>
        <taxon>Nonomuraea</taxon>
    </lineage>
</organism>
<dbReference type="GO" id="GO:0016614">
    <property type="term" value="F:oxidoreductase activity, acting on CH-OH group of donors"/>
    <property type="evidence" value="ECO:0007669"/>
    <property type="project" value="InterPro"/>
</dbReference>
<feature type="binding site" evidence="6">
    <location>
        <position position="466"/>
    </location>
    <ligand>
        <name>substrate</name>
    </ligand>
</feature>
<keyword evidence="4 6" id="KW-0274">FAD</keyword>
<evidence type="ECO:0000313" key="8">
    <source>
        <dbReference type="Proteomes" id="UP000312512"/>
    </source>
</evidence>
<dbReference type="PANTHER" id="PTHR11552:SF147">
    <property type="entry name" value="CHOLINE DEHYDROGENASE, MITOCHONDRIAL"/>
    <property type="match status" value="1"/>
</dbReference>
<dbReference type="PROSITE" id="PS00624">
    <property type="entry name" value="GMC_OXRED_2"/>
    <property type="match status" value="1"/>
</dbReference>
<dbReference type="SUPFAM" id="SSF51905">
    <property type="entry name" value="FAD/NAD(P)-binding domain"/>
    <property type="match status" value="1"/>
</dbReference>
<evidence type="ECO:0000256" key="6">
    <source>
        <dbReference type="PIRSR" id="PIRSR000137-2"/>
    </source>
</evidence>
<comment type="similarity">
    <text evidence="2">Belongs to the GMC oxidoreductase family.</text>
</comment>
<name>A0A5C4WAB0_9ACTN</name>
<keyword evidence="3" id="KW-0285">Flavoprotein</keyword>
<dbReference type="InterPro" id="IPR012132">
    <property type="entry name" value="GMC_OxRdtase"/>
</dbReference>
<dbReference type="Gene3D" id="3.50.50.60">
    <property type="entry name" value="FAD/NAD(P)-binding domain"/>
    <property type="match status" value="1"/>
</dbReference>
<evidence type="ECO:0000256" key="4">
    <source>
        <dbReference type="ARBA" id="ARBA00022827"/>
    </source>
</evidence>